<dbReference type="RefSeq" id="WP_145088470.1">
    <property type="nucleotide sequence ID" value="NZ_CP036274.1"/>
</dbReference>
<dbReference type="AlphaFoldDB" id="A0A517YBG3"/>
<dbReference type="Pfam" id="PF07690">
    <property type="entry name" value="MFS_1"/>
    <property type="match status" value="1"/>
</dbReference>
<organism evidence="5 6">
    <name type="scientific">Anatilimnocola aggregata</name>
    <dbReference type="NCBI Taxonomy" id="2528021"/>
    <lineage>
        <taxon>Bacteria</taxon>
        <taxon>Pseudomonadati</taxon>
        <taxon>Planctomycetota</taxon>
        <taxon>Planctomycetia</taxon>
        <taxon>Pirellulales</taxon>
        <taxon>Pirellulaceae</taxon>
        <taxon>Anatilimnocola</taxon>
    </lineage>
</organism>
<proteinExistence type="predicted"/>
<keyword evidence="3 4" id="KW-0472">Membrane</keyword>
<evidence type="ECO:0000256" key="2">
    <source>
        <dbReference type="ARBA" id="ARBA00022989"/>
    </source>
</evidence>
<dbReference type="GO" id="GO:0022857">
    <property type="term" value="F:transmembrane transporter activity"/>
    <property type="evidence" value="ECO:0007669"/>
    <property type="project" value="InterPro"/>
</dbReference>
<dbReference type="EMBL" id="CP036274">
    <property type="protein sequence ID" value="QDU27554.1"/>
    <property type="molecule type" value="Genomic_DNA"/>
</dbReference>
<evidence type="ECO:0000313" key="6">
    <source>
        <dbReference type="Proteomes" id="UP000315017"/>
    </source>
</evidence>
<accession>A0A517YBG3</accession>
<keyword evidence="6" id="KW-1185">Reference proteome</keyword>
<feature type="transmembrane region" description="Helical" evidence="4">
    <location>
        <begin position="262"/>
        <end position="283"/>
    </location>
</feature>
<feature type="transmembrane region" description="Helical" evidence="4">
    <location>
        <begin position="392"/>
        <end position="413"/>
    </location>
</feature>
<evidence type="ECO:0000256" key="1">
    <source>
        <dbReference type="ARBA" id="ARBA00022692"/>
    </source>
</evidence>
<feature type="transmembrane region" description="Helical" evidence="4">
    <location>
        <begin position="315"/>
        <end position="339"/>
    </location>
</feature>
<evidence type="ECO:0000313" key="5">
    <source>
        <dbReference type="EMBL" id="QDU27554.1"/>
    </source>
</evidence>
<dbReference type="PANTHER" id="PTHR23526:SF2">
    <property type="entry name" value="MAJOR FACILITATOR SUPERFAMILY (MFS) PROFILE DOMAIN-CONTAINING PROTEIN"/>
    <property type="match status" value="1"/>
</dbReference>
<dbReference type="PANTHER" id="PTHR23526">
    <property type="entry name" value="INTEGRAL MEMBRANE TRANSPORT PROTEIN-RELATED"/>
    <property type="match status" value="1"/>
</dbReference>
<reference evidence="5 6" key="1">
    <citation type="submission" date="2019-02" db="EMBL/GenBank/DDBJ databases">
        <title>Deep-cultivation of Planctomycetes and their phenomic and genomic characterization uncovers novel biology.</title>
        <authorList>
            <person name="Wiegand S."/>
            <person name="Jogler M."/>
            <person name="Boedeker C."/>
            <person name="Pinto D."/>
            <person name="Vollmers J."/>
            <person name="Rivas-Marin E."/>
            <person name="Kohn T."/>
            <person name="Peeters S.H."/>
            <person name="Heuer A."/>
            <person name="Rast P."/>
            <person name="Oberbeckmann S."/>
            <person name="Bunk B."/>
            <person name="Jeske O."/>
            <person name="Meyerdierks A."/>
            <person name="Storesund J.E."/>
            <person name="Kallscheuer N."/>
            <person name="Luecker S."/>
            <person name="Lage O.M."/>
            <person name="Pohl T."/>
            <person name="Merkel B.J."/>
            <person name="Hornburger P."/>
            <person name="Mueller R.-W."/>
            <person name="Bruemmer F."/>
            <person name="Labrenz M."/>
            <person name="Spormann A.M."/>
            <person name="Op den Camp H."/>
            <person name="Overmann J."/>
            <person name="Amann R."/>
            <person name="Jetten M.S.M."/>
            <person name="Mascher T."/>
            <person name="Medema M.H."/>
            <person name="Devos D.P."/>
            <person name="Kaster A.-K."/>
            <person name="Ovreas L."/>
            <person name="Rohde M."/>
            <person name="Galperin M.Y."/>
            <person name="Jogler C."/>
        </authorList>
    </citation>
    <scope>NUCLEOTIDE SEQUENCE [LARGE SCALE GENOMIC DNA]</scope>
    <source>
        <strain evidence="5 6">ETA_A8</strain>
    </source>
</reference>
<keyword evidence="1 4" id="KW-0812">Transmembrane</keyword>
<dbReference type="Gene3D" id="1.20.1250.20">
    <property type="entry name" value="MFS general substrate transporter like domains"/>
    <property type="match status" value="2"/>
</dbReference>
<feature type="transmembrane region" description="Helical" evidence="4">
    <location>
        <begin position="351"/>
        <end position="372"/>
    </location>
</feature>
<feature type="transmembrane region" description="Helical" evidence="4">
    <location>
        <begin position="71"/>
        <end position="91"/>
    </location>
</feature>
<dbReference type="Proteomes" id="UP000315017">
    <property type="component" value="Chromosome"/>
</dbReference>
<gene>
    <name evidence="5" type="ORF">ETAA8_26420</name>
</gene>
<feature type="transmembrane region" description="Helical" evidence="4">
    <location>
        <begin position="290"/>
        <end position="309"/>
    </location>
</feature>
<dbReference type="KEGG" id="aagg:ETAA8_26420"/>
<feature type="transmembrane region" description="Helical" evidence="4">
    <location>
        <begin position="39"/>
        <end position="59"/>
    </location>
</feature>
<protein>
    <submittedName>
        <fullName evidence="5">Major Facilitator Superfamily protein</fullName>
    </submittedName>
</protein>
<dbReference type="InterPro" id="IPR052528">
    <property type="entry name" value="Sugar_transport-like"/>
</dbReference>
<keyword evidence="2 4" id="KW-1133">Transmembrane helix</keyword>
<dbReference type="InterPro" id="IPR036259">
    <property type="entry name" value="MFS_trans_sf"/>
</dbReference>
<evidence type="ECO:0000256" key="3">
    <source>
        <dbReference type="ARBA" id="ARBA00023136"/>
    </source>
</evidence>
<dbReference type="OrthoDB" id="261353at2"/>
<feature type="transmembrane region" description="Helical" evidence="4">
    <location>
        <begin position="103"/>
        <end position="127"/>
    </location>
</feature>
<sequence>MRPTTLWQAHLNGLFWGLGNGLVSTTLVTYLARELGAEGIAIGLIVASPNLAGGLRLFAPAILRWIGSRKWFAVAAFLLSCLLLLALPIVCEPKSAIDERLKLFWLVTLWGGWHFAMFLGVIALWSWLGDVAASATRGSFIGLRTSLMAVGQIVGILAAAGFAKWYPLWDPSIGRWETLAGPALAGAWCMILAIVPLIWMPEPPLISKPNDTTRQLLAAITDDRFRPLLGFWCYAGLANGVTQAAQAFFPIVVLKLPVEKTLFLIALMHIGQIIVAPLIGYWADRGNSRAIMIGSQVIVSIALLFFPLATREHPLWLTGAYLCWIAYAGLNVCLPHLMLKLSPGENSPPYISLYFALGGLVTAASSVLFGVLFDQLPRTSPVPLGPVSVDRFHLAFIVGTIMRLSAIGWLFYLPRDAGASAKLRV</sequence>
<dbReference type="InterPro" id="IPR011701">
    <property type="entry name" value="MFS"/>
</dbReference>
<name>A0A517YBG3_9BACT</name>
<dbReference type="SUPFAM" id="SSF103473">
    <property type="entry name" value="MFS general substrate transporter"/>
    <property type="match status" value="1"/>
</dbReference>
<feature type="transmembrane region" description="Helical" evidence="4">
    <location>
        <begin position="147"/>
        <end position="167"/>
    </location>
</feature>
<feature type="transmembrane region" description="Helical" evidence="4">
    <location>
        <begin position="179"/>
        <end position="199"/>
    </location>
</feature>
<evidence type="ECO:0000256" key="4">
    <source>
        <dbReference type="SAM" id="Phobius"/>
    </source>
</evidence>
<feature type="transmembrane region" description="Helical" evidence="4">
    <location>
        <begin position="13"/>
        <end position="32"/>
    </location>
</feature>